<organism evidence="7 8">
    <name type="scientific">Periconia digitata</name>
    <dbReference type="NCBI Taxonomy" id="1303443"/>
    <lineage>
        <taxon>Eukaryota</taxon>
        <taxon>Fungi</taxon>
        <taxon>Dikarya</taxon>
        <taxon>Ascomycota</taxon>
        <taxon>Pezizomycotina</taxon>
        <taxon>Dothideomycetes</taxon>
        <taxon>Pleosporomycetidae</taxon>
        <taxon>Pleosporales</taxon>
        <taxon>Massarineae</taxon>
        <taxon>Periconiaceae</taxon>
        <taxon>Periconia</taxon>
    </lineage>
</organism>
<feature type="transmembrane region" description="Helical" evidence="6">
    <location>
        <begin position="230"/>
        <end position="251"/>
    </location>
</feature>
<keyword evidence="8" id="KW-1185">Reference proteome</keyword>
<evidence type="ECO:0000313" key="7">
    <source>
        <dbReference type="EMBL" id="CAI6331412.1"/>
    </source>
</evidence>
<comment type="caution">
    <text evidence="7">The sequence shown here is derived from an EMBL/GenBank/DDBJ whole genome shotgun (WGS) entry which is preliminary data.</text>
</comment>
<evidence type="ECO:0000256" key="5">
    <source>
        <dbReference type="SAM" id="MobiDB-lite"/>
    </source>
</evidence>
<proteinExistence type="predicted"/>
<evidence type="ECO:0000256" key="2">
    <source>
        <dbReference type="ARBA" id="ARBA00022692"/>
    </source>
</evidence>
<dbReference type="Proteomes" id="UP001152607">
    <property type="component" value="Unassembled WGS sequence"/>
</dbReference>
<evidence type="ECO:0000256" key="6">
    <source>
        <dbReference type="SAM" id="Phobius"/>
    </source>
</evidence>
<feature type="transmembrane region" description="Helical" evidence="6">
    <location>
        <begin position="443"/>
        <end position="462"/>
    </location>
</feature>
<protein>
    <submittedName>
        <fullName evidence="7">Uncharacterized protein</fullName>
    </submittedName>
</protein>
<comment type="subcellular location">
    <subcellularLocation>
        <location evidence="1">Membrane</location>
        <topology evidence="1">Multi-pass membrane protein</topology>
    </subcellularLocation>
</comment>
<dbReference type="PANTHER" id="PTHR11040">
    <property type="entry name" value="ZINC/IRON TRANSPORTER"/>
    <property type="match status" value="1"/>
</dbReference>
<feature type="transmembrane region" description="Helical" evidence="6">
    <location>
        <begin position="272"/>
        <end position="291"/>
    </location>
</feature>
<feature type="transmembrane region" description="Helical" evidence="6">
    <location>
        <begin position="503"/>
        <end position="527"/>
    </location>
</feature>
<dbReference type="Pfam" id="PF02535">
    <property type="entry name" value="Zip"/>
    <property type="match status" value="1"/>
</dbReference>
<evidence type="ECO:0000256" key="4">
    <source>
        <dbReference type="ARBA" id="ARBA00023136"/>
    </source>
</evidence>
<sequence>MNISIRNITVLAFSPQSLALDILTAPTSSAPFRQSIMNCPSRTDEDILLNPGWNQNPPRFAADLTTRQDFNGIANARELGDSEKWGQMTHLSMANCQLSQGLRGQPDSLERTSLGAKDPLRGSCTRMNHNDFPFDPSQAGLSPRDLSHNNSNNNTTIKAWINWISSVLCTSLMISLVQYTRFIPSLAHIASERWPAKASRVSPDGSPSRVKRDNCATGGVGANYDLNLHVGALFIILFVSSTGCAFPMLVIKFPQLRIPASFLFSARHFGTGVLIATAFVHLLPTAFISLGNPCLSSFWTTDYPSMPGAIALAAVFFVTLVEMIFSPGRHCAGGHADMAAVARHDSHGPAETEHQARPNFPRETVEVRNIGRPLQGRTTSISRTLSRMGEENEILEAAETQNRTDTQAPRKLDECAGEDSERNQSILTVSAEQAHKKAVMQCFLLEMGILFHSIFIGMSLSVSVGSEFVILLIAIIFHQTFEGLALGARIGAIQWPKGALQPWLMAVAYGCTTPLGQAIGIATHTLYSPDSEIGLLIVGIMNAISAGLLIFASLVELMSEDFLSDESWVILRGRKRIYACILVFLGAFLMSLVGAWA</sequence>
<dbReference type="AlphaFoldDB" id="A0A9W4UBU1"/>
<feature type="transmembrane region" description="Helical" evidence="6">
    <location>
        <begin position="576"/>
        <end position="596"/>
    </location>
</feature>
<dbReference type="InterPro" id="IPR003689">
    <property type="entry name" value="ZIP"/>
</dbReference>
<evidence type="ECO:0000256" key="3">
    <source>
        <dbReference type="ARBA" id="ARBA00022989"/>
    </source>
</evidence>
<evidence type="ECO:0000313" key="8">
    <source>
        <dbReference type="Proteomes" id="UP001152607"/>
    </source>
</evidence>
<dbReference type="GO" id="GO:0005385">
    <property type="term" value="F:zinc ion transmembrane transporter activity"/>
    <property type="evidence" value="ECO:0007669"/>
    <property type="project" value="TreeGrafter"/>
</dbReference>
<feature type="region of interest" description="Disordered" evidence="5">
    <location>
        <begin position="102"/>
        <end position="138"/>
    </location>
</feature>
<feature type="transmembrane region" description="Helical" evidence="6">
    <location>
        <begin position="533"/>
        <end position="555"/>
    </location>
</feature>
<keyword evidence="4 6" id="KW-0472">Membrane</keyword>
<dbReference type="OrthoDB" id="448280at2759"/>
<accession>A0A9W4UBU1</accession>
<dbReference type="EMBL" id="CAOQHR010000003">
    <property type="protein sequence ID" value="CAI6331412.1"/>
    <property type="molecule type" value="Genomic_DNA"/>
</dbReference>
<name>A0A9W4UBU1_9PLEO</name>
<evidence type="ECO:0000256" key="1">
    <source>
        <dbReference type="ARBA" id="ARBA00004141"/>
    </source>
</evidence>
<feature type="transmembrane region" description="Helical" evidence="6">
    <location>
        <begin position="303"/>
        <end position="325"/>
    </location>
</feature>
<keyword evidence="3 6" id="KW-1133">Transmembrane helix</keyword>
<gene>
    <name evidence="7" type="ORF">PDIGIT_LOCUS4437</name>
</gene>
<feature type="transmembrane region" description="Helical" evidence="6">
    <location>
        <begin position="468"/>
        <end position="491"/>
    </location>
</feature>
<reference evidence="7" key="1">
    <citation type="submission" date="2023-01" db="EMBL/GenBank/DDBJ databases">
        <authorList>
            <person name="Van Ghelder C."/>
            <person name="Rancurel C."/>
        </authorList>
    </citation>
    <scope>NUCLEOTIDE SEQUENCE</scope>
    <source>
        <strain evidence="7">CNCM I-4278</strain>
    </source>
</reference>
<dbReference type="PANTHER" id="PTHR11040:SF55">
    <property type="entry name" value="MEMBRANE ZINC ION TRANSPORTER, PUTATIVE (AFU_ORTHOLOGUE AFUA_6G00470)-RELATED"/>
    <property type="match status" value="1"/>
</dbReference>
<dbReference type="GO" id="GO:0005886">
    <property type="term" value="C:plasma membrane"/>
    <property type="evidence" value="ECO:0007669"/>
    <property type="project" value="TreeGrafter"/>
</dbReference>
<keyword evidence="2 6" id="KW-0812">Transmembrane</keyword>